<dbReference type="EMBL" id="JBIRWM010000030">
    <property type="protein sequence ID" value="MFI2161964.1"/>
    <property type="molecule type" value="Genomic_DNA"/>
</dbReference>
<accession>A0ABW7VKV3</accession>
<dbReference type="InterPro" id="IPR046302">
    <property type="entry name" value="DUF6417"/>
</dbReference>
<evidence type="ECO:0000313" key="1">
    <source>
        <dbReference type="EMBL" id="MFI2161964.1"/>
    </source>
</evidence>
<organism evidence="1 2">
    <name type="scientific">Streptomyces olivaceoviridis</name>
    <name type="common">Streptomyces corchorusii</name>
    <dbReference type="NCBI Taxonomy" id="1921"/>
    <lineage>
        <taxon>Bacteria</taxon>
        <taxon>Bacillati</taxon>
        <taxon>Actinomycetota</taxon>
        <taxon>Actinomycetes</taxon>
        <taxon>Kitasatosporales</taxon>
        <taxon>Streptomycetaceae</taxon>
        <taxon>Streptomyces</taxon>
    </lineage>
</organism>
<dbReference type="RefSeq" id="WP_208616738.1">
    <property type="nucleotide sequence ID" value="NZ_JBIRUT010000026.1"/>
</dbReference>
<name>A0ABW7VKV3_STROI</name>
<proteinExistence type="predicted"/>
<comment type="caution">
    <text evidence="1">The sequence shown here is derived from an EMBL/GenBank/DDBJ whole genome shotgun (WGS) entry which is preliminary data.</text>
</comment>
<dbReference type="Proteomes" id="UP001611397">
    <property type="component" value="Unassembled WGS sequence"/>
</dbReference>
<reference evidence="1 2" key="1">
    <citation type="submission" date="2024-10" db="EMBL/GenBank/DDBJ databases">
        <title>The Natural Products Discovery Center: Release of the First 8490 Sequenced Strains for Exploring Actinobacteria Biosynthetic Diversity.</title>
        <authorList>
            <person name="Kalkreuter E."/>
            <person name="Kautsar S.A."/>
            <person name="Yang D."/>
            <person name="Bader C.D."/>
            <person name="Teijaro C.N."/>
            <person name="Fluegel L."/>
            <person name="Davis C.M."/>
            <person name="Simpson J.R."/>
            <person name="Lauterbach L."/>
            <person name="Steele A.D."/>
            <person name="Gui C."/>
            <person name="Meng S."/>
            <person name="Li G."/>
            <person name="Viehrig K."/>
            <person name="Ye F."/>
            <person name="Su P."/>
            <person name="Kiefer A.F."/>
            <person name="Nichols A."/>
            <person name="Cepeda A.J."/>
            <person name="Yan W."/>
            <person name="Fan B."/>
            <person name="Jiang Y."/>
            <person name="Adhikari A."/>
            <person name="Zheng C.-J."/>
            <person name="Schuster L."/>
            <person name="Cowan T.M."/>
            <person name="Smanski M.J."/>
            <person name="Chevrette M.G."/>
            <person name="De Carvalho L.P.S."/>
            <person name="Shen B."/>
        </authorList>
    </citation>
    <scope>NUCLEOTIDE SEQUENCE [LARGE SCALE GENOMIC DNA]</scope>
    <source>
        <strain evidence="1 2">NPDC020295</strain>
    </source>
</reference>
<dbReference type="Pfam" id="PF19981">
    <property type="entry name" value="DUF6417"/>
    <property type="match status" value="1"/>
</dbReference>
<gene>
    <name evidence="1" type="ORF">ACH49L_41060</name>
</gene>
<protein>
    <submittedName>
        <fullName evidence="1">DUF6417 family protein</fullName>
    </submittedName>
</protein>
<keyword evidence="2" id="KW-1185">Reference proteome</keyword>
<evidence type="ECO:0000313" key="2">
    <source>
        <dbReference type="Proteomes" id="UP001611397"/>
    </source>
</evidence>
<sequence>MTGAGCAASPRSWTATNLDLDEIEFASVETAGERLPLLTLHEAHDLLNWLRRVTAEGGAHAPDAGRWAKEIAARVPSQE</sequence>